<protein>
    <recommendedName>
        <fullName evidence="2">Phosphatidylinositol transfer protein N-terminal domain-containing protein</fullName>
    </recommendedName>
</protein>
<proteinExistence type="predicted"/>
<feature type="domain" description="Phosphatidylinositol transfer protein N-terminal" evidence="2">
    <location>
        <begin position="1"/>
        <end position="268"/>
    </location>
</feature>
<feature type="region of interest" description="Disordered" evidence="1">
    <location>
        <begin position="265"/>
        <end position="293"/>
    </location>
</feature>
<evidence type="ECO:0000313" key="4">
    <source>
        <dbReference type="Proteomes" id="UP001620626"/>
    </source>
</evidence>
<dbReference type="EMBL" id="JBICBT010000995">
    <property type="protein sequence ID" value="KAL3088813.1"/>
    <property type="molecule type" value="Genomic_DNA"/>
</dbReference>
<dbReference type="Gene3D" id="3.30.530.20">
    <property type="match status" value="1"/>
</dbReference>
<evidence type="ECO:0000256" key="1">
    <source>
        <dbReference type="SAM" id="MobiDB-lite"/>
    </source>
</evidence>
<dbReference type="InterPro" id="IPR023393">
    <property type="entry name" value="START-like_dom_sf"/>
</dbReference>
<gene>
    <name evidence="3" type="ORF">niasHT_023161</name>
</gene>
<name>A0ABD2JDW4_9BILA</name>
<dbReference type="Pfam" id="PF02121">
    <property type="entry name" value="IP_trans"/>
    <property type="match status" value="1"/>
</dbReference>
<keyword evidence="4" id="KW-1185">Reference proteome</keyword>
<evidence type="ECO:0000259" key="2">
    <source>
        <dbReference type="Pfam" id="PF02121"/>
    </source>
</evidence>
<dbReference type="PANTHER" id="PTHR10658:SF11">
    <property type="entry name" value="VIBRATOR, ISOFORM B"/>
    <property type="match status" value="1"/>
</dbReference>
<dbReference type="SUPFAM" id="SSF55961">
    <property type="entry name" value="Bet v1-like"/>
    <property type="match status" value="1"/>
</dbReference>
<dbReference type="InterPro" id="IPR001666">
    <property type="entry name" value="PI_transfer"/>
</dbReference>
<dbReference type="PRINTS" id="PR00391">
    <property type="entry name" value="PITRANSFER"/>
</dbReference>
<dbReference type="Proteomes" id="UP001620626">
    <property type="component" value="Unassembled WGS sequence"/>
</dbReference>
<evidence type="ECO:0000313" key="3">
    <source>
        <dbReference type="EMBL" id="KAL3088813.1"/>
    </source>
</evidence>
<dbReference type="PANTHER" id="PTHR10658">
    <property type="entry name" value="PHOSPHATIDYLINOSITOL TRANSFER PROTEIN"/>
    <property type="match status" value="1"/>
</dbReference>
<reference evidence="3 4" key="1">
    <citation type="submission" date="2024-10" db="EMBL/GenBank/DDBJ databases">
        <authorList>
            <person name="Kim D."/>
        </authorList>
    </citation>
    <scope>NUCLEOTIDE SEQUENCE [LARGE SCALE GENOMIC DNA]</scope>
    <source>
        <strain evidence="3">BH-2024</strain>
    </source>
</reference>
<dbReference type="AlphaFoldDB" id="A0ABD2JDW4"/>
<sequence>MLTREYRTVMPLSIEEYRIAQLFCIEEASPRQIEEASEGELRIEVVRDNEPFEGQNLCNGRFTSGHFTHRIYHFNSKLLPSLLRRLLPKGAMNVHEQSWSAFPYSKVELTNPDFMKDNFLIRTETLILSDRGTTKNAFGLTKKALNECQKMVRIDIANDTEFLSAEDFTEDTRPSTNDLAPSTFRSACTGRGPLKPQWQTNCEPVVCVYKLVTVKFKWLGFQTMVESLMQKVSPKLICIFCRELFCSMDRWYGRTLTPIRSIEDEAQQALDETDELATDNPPQGMTASNGSER</sequence>
<dbReference type="InterPro" id="IPR055261">
    <property type="entry name" value="PI_transfer_N"/>
</dbReference>
<feature type="compositionally biased region" description="Polar residues" evidence="1">
    <location>
        <begin position="280"/>
        <end position="293"/>
    </location>
</feature>
<comment type="caution">
    <text evidence="3">The sequence shown here is derived from an EMBL/GenBank/DDBJ whole genome shotgun (WGS) entry which is preliminary data.</text>
</comment>
<accession>A0ABD2JDW4</accession>
<organism evidence="3 4">
    <name type="scientific">Heterodera trifolii</name>
    <dbReference type="NCBI Taxonomy" id="157864"/>
    <lineage>
        <taxon>Eukaryota</taxon>
        <taxon>Metazoa</taxon>
        <taxon>Ecdysozoa</taxon>
        <taxon>Nematoda</taxon>
        <taxon>Chromadorea</taxon>
        <taxon>Rhabditida</taxon>
        <taxon>Tylenchina</taxon>
        <taxon>Tylenchomorpha</taxon>
        <taxon>Tylenchoidea</taxon>
        <taxon>Heteroderidae</taxon>
        <taxon>Heteroderinae</taxon>
        <taxon>Heterodera</taxon>
    </lineage>
</organism>